<protein>
    <submittedName>
        <fullName evidence="3">MarR family transcriptional regulator</fullName>
    </submittedName>
</protein>
<proteinExistence type="predicted"/>
<evidence type="ECO:0000313" key="3">
    <source>
        <dbReference type="EMBL" id="GAA2476819.1"/>
    </source>
</evidence>
<evidence type="ECO:0000256" key="1">
    <source>
        <dbReference type="SAM" id="MobiDB-lite"/>
    </source>
</evidence>
<evidence type="ECO:0000259" key="2">
    <source>
        <dbReference type="PROSITE" id="PS50995"/>
    </source>
</evidence>
<dbReference type="InterPro" id="IPR036388">
    <property type="entry name" value="WH-like_DNA-bd_sf"/>
</dbReference>
<dbReference type="SUPFAM" id="SSF46785">
    <property type="entry name" value="Winged helix' DNA-binding domain"/>
    <property type="match status" value="1"/>
</dbReference>
<reference evidence="4" key="1">
    <citation type="journal article" date="2019" name="Int. J. Syst. Evol. Microbiol.">
        <title>The Global Catalogue of Microorganisms (GCM) 10K type strain sequencing project: providing services to taxonomists for standard genome sequencing and annotation.</title>
        <authorList>
            <consortium name="The Broad Institute Genomics Platform"/>
            <consortium name="The Broad Institute Genome Sequencing Center for Infectious Disease"/>
            <person name="Wu L."/>
            <person name="Ma J."/>
        </authorList>
    </citation>
    <scope>NUCLEOTIDE SEQUENCE [LARGE SCALE GENOMIC DNA]</scope>
    <source>
        <strain evidence="4">JCM 6307</strain>
    </source>
</reference>
<dbReference type="EMBL" id="BAAATA010000004">
    <property type="protein sequence ID" value="GAA2476819.1"/>
    <property type="molecule type" value="Genomic_DNA"/>
</dbReference>
<dbReference type="InterPro" id="IPR000835">
    <property type="entry name" value="HTH_MarR-typ"/>
</dbReference>
<dbReference type="InterPro" id="IPR039422">
    <property type="entry name" value="MarR/SlyA-like"/>
</dbReference>
<keyword evidence="4" id="KW-1185">Reference proteome</keyword>
<accession>A0ABP5Y8Q5</accession>
<dbReference type="InterPro" id="IPR036390">
    <property type="entry name" value="WH_DNA-bd_sf"/>
</dbReference>
<feature type="region of interest" description="Disordered" evidence="1">
    <location>
        <begin position="141"/>
        <end position="161"/>
    </location>
</feature>
<dbReference type="Pfam" id="PF01047">
    <property type="entry name" value="MarR"/>
    <property type="match status" value="1"/>
</dbReference>
<evidence type="ECO:0000313" key="4">
    <source>
        <dbReference type="Proteomes" id="UP001501358"/>
    </source>
</evidence>
<feature type="compositionally biased region" description="Polar residues" evidence="1">
    <location>
        <begin position="147"/>
        <end position="161"/>
    </location>
</feature>
<dbReference type="PROSITE" id="PS50995">
    <property type="entry name" value="HTH_MARR_2"/>
    <property type="match status" value="1"/>
</dbReference>
<dbReference type="RefSeq" id="WP_344381982.1">
    <property type="nucleotide sequence ID" value="NZ_BAAATA010000004.1"/>
</dbReference>
<dbReference type="Proteomes" id="UP001501358">
    <property type="component" value="Unassembled WGS sequence"/>
</dbReference>
<feature type="domain" description="HTH marR-type" evidence="2">
    <location>
        <begin position="1"/>
        <end position="137"/>
    </location>
</feature>
<gene>
    <name evidence="3" type="ORF">GCM10010406_11270</name>
</gene>
<comment type="caution">
    <text evidence="3">The sequence shown here is derived from an EMBL/GenBank/DDBJ whole genome shotgun (WGS) entry which is preliminary data.</text>
</comment>
<dbReference type="PANTHER" id="PTHR33164">
    <property type="entry name" value="TRANSCRIPTIONAL REGULATOR, MARR FAMILY"/>
    <property type="match status" value="1"/>
</dbReference>
<dbReference type="SMART" id="SM00347">
    <property type="entry name" value="HTH_MARR"/>
    <property type="match status" value="1"/>
</dbReference>
<dbReference type="Gene3D" id="1.10.10.10">
    <property type="entry name" value="Winged helix-like DNA-binding domain superfamily/Winged helix DNA-binding domain"/>
    <property type="match status" value="1"/>
</dbReference>
<sequence length="161" mass="17901">MATKQECSRLARQLSALGAVKKAFDRTLPSDSPPASITVLAILKQHGEMRLSRLTELLGVDPSVASRHVAHLAANGWTSRRPDPQDKRSRLLYIEPRGEQVLREASLRCTDALADSLTSWSDHDVRLLTELLARLDESLEGRRTHTASRTTRPPADQTTTR</sequence>
<name>A0ABP5Y8Q5_9ACTN</name>
<organism evidence="3 4">
    <name type="scientific">Streptomyces thermolineatus</name>
    <dbReference type="NCBI Taxonomy" id="44033"/>
    <lineage>
        <taxon>Bacteria</taxon>
        <taxon>Bacillati</taxon>
        <taxon>Actinomycetota</taxon>
        <taxon>Actinomycetes</taxon>
        <taxon>Kitasatosporales</taxon>
        <taxon>Streptomycetaceae</taxon>
        <taxon>Streptomyces</taxon>
    </lineage>
</organism>
<dbReference type="PRINTS" id="PR00598">
    <property type="entry name" value="HTHMARR"/>
</dbReference>
<dbReference type="PANTHER" id="PTHR33164:SF57">
    <property type="entry name" value="MARR-FAMILY TRANSCRIPTIONAL REGULATOR"/>
    <property type="match status" value="1"/>
</dbReference>